<evidence type="ECO:0000313" key="7">
    <source>
        <dbReference type="Proteomes" id="UP000285109"/>
    </source>
</evidence>
<dbReference type="PANTHER" id="PTHR23416:SF23">
    <property type="entry name" value="ACETYLTRANSFERASE C18B11.09C-RELATED"/>
    <property type="match status" value="1"/>
</dbReference>
<accession>A0A3E4N678</accession>
<dbReference type="GO" id="GO:0008374">
    <property type="term" value="F:O-acyltransferase activity"/>
    <property type="evidence" value="ECO:0007669"/>
    <property type="project" value="TreeGrafter"/>
</dbReference>
<dbReference type="SUPFAM" id="SSF51161">
    <property type="entry name" value="Trimeric LpxA-like enzymes"/>
    <property type="match status" value="1"/>
</dbReference>
<dbReference type="Pfam" id="PF14602">
    <property type="entry name" value="Hexapep_2"/>
    <property type="match status" value="1"/>
</dbReference>
<comment type="similarity">
    <text evidence="1">Belongs to the transferase hexapeptide repeat family.</text>
</comment>
<evidence type="ECO:0000313" key="3">
    <source>
        <dbReference type="EMBL" id="RGK57750.1"/>
    </source>
</evidence>
<organism evidence="3 6">
    <name type="scientific">Phocaeicola plebeius</name>
    <dbReference type="NCBI Taxonomy" id="310297"/>
    <lineage>
        <taxon>Bacteria</taxon>
        <taxon>Pseudomonadati</taxon>
        <taxon>Bacteroidota</taxon>
        <taxon>Bacteroidia</taxon>
        <taxon>Bacteroidales</taxon>
        <taxon>Bacteroidaceae</taxon>
        <taxon>Phocaeicola</taxon>
    </lineage>
</organism>
<sequence>MSRTVRQIVRFIKRARNRFSSYYNLLRIKMYGVECGRHCVVHGKLYVHLFPSAKVKIGDNLYFSSGWGINALCANKRGMIYATHDACISIGDNVGMSSTVLWSHKKITIGNHVKIGGNCILIDTDAHNMDFLLRRSPSTDWGVSAPVTIEDDVFIGMNCVILKGVTIGARSIIAAGSVVTKSIPADCVAGGNPAKVIKRLSK</sequence>
<evidence type="ECO:0000313" key="8">
    <source>
        <dbReference type="Proteomes" id="UP000285750"/>
    </source>
</evidence>
<dbReference type="InterPro" id="IPR051159">
    <property type="entry name" value="Hexapeptide_acetyltransf"/>
</dbReference>
<dbReference type="Gene3D" id="2.160.10.10">
    <property type="entry name" value="Hexapeptide repeat proteins"/>
    <property type="match status" value="1"/>
</dbReference>
<dbReference type="Proteomes" id="UP000260862">
    <property type="component" value="Unassembled WGS sequence"/>
</dbReference>
<gene>
    <name evidence="4" type="ORF">DWY14_06370</name>
    <name evidence="5" type="ORF">DWZ34_16140</name>
    <name evidence="3" type="ORF">DXD04_02655</name>
</gene>
<evidence type="ECO:0000256" key="1">
    <source>
        <dbReference type="ARBA" id="ARBA00007274"/>
    </source>
</evidence>
<dbReference type="AlphaFoldDB" id="A0A3E4N678"/>
<proteinExistence type="inferred from homology"/>
<keyword evidence="2 3" id="KW-0808">Transferase</keyword>
<dbReference type="PANTHER" id="PTHR23416">
    <property type="entry name" value="SIALIC ACID SYNTHASE-RELATED"/>
    <property type="match status" value="1"/>
</dbReference>
<dbReference type="RefSeq" id="WP_117670619.1">
    <property type="nucleotide sequence ID" value="NZ_CABOGR010000003.1"/>
</dbReference>
<dbReference type="InterPro" id="IPR011004">
    <property type="entry name" value="Trimer_LpxA-like_sf"/>
</dbReference>
<reference evidence="6 7" key="1">
    <citation type="submission" date="2018-08" db="EMBL/GenBank/DDBJ databases">
        <title>A genome reference for cultivated species of the human gut microbiota.</title>
        <authorList>
            <person name="Zou Y."/>
            <person name="Xue W."/>
            <person name="Luo G."/>
        </authorList>
    </citation>
    <scope>NUCLEOTIDE SEQUENCE [LARGE SCALE GENOMIC DNA]</scope>
    <source>
        <strain evidence="4 8">AF24-16AC</strain>
        <strain evidence="5 7">AF31-28B-AC</strain>
        <strain evidence="3 6">TF10-3AC</strain>
    </source>
</reference>
<evidence type="ECO:0000256" key="2">
    <source>
        <dbReference type="ARBA" id="ARBA00022679"/>
    </source>
</evidence>
<dbReference type="EMBL" id="QRQK01000045">
    <property type="protein sequence ID" value="RHM92225.1"/>
    <property type="molecule type" value="Genomic_DNA"/>
</dbReference>
<dbReference type="EMBL" id="QRUY01000010">
    <property type="protein sequence ID" value="RGS08402.1"/>
    <property type="molecule type" value="Genomic_DNA"/>
</dbReference>
<dbReference type="EMBL" id="QSQT01000003">
    <property type="protein sequence ID" value="RGK57750.1"/>
    <property type="molecule type" value="Genomic_DNA"/>
</dbReference>
<dbReference type="GO" id="GO:0005829">
    <property type="term" value="C:cytosol"/>
    <property type="evidence" value="ECO:0007669"/>
    <property type="project" value="TreeGrafter"/>
</dbReference>
<keyword evidence="6" id="KW-1185">Reference proteome</keyword>
<evidence type="ECO:0000313" key="6">
    <source>
        <dbReference type="Proteomes" id="UP000260862"/>
    </source>
</evidence>
<dbReference type="InterPro" id="IPR001451">
    <property type="entry name" value="Hexapep"/>
</dbReference>
<evidence type="ECO:0000313" key="5">
    <source>
        <dbReference type="EMBL" id="RHM92225.1"/>
    </source>
</evidence>
<dbReference type="Proteomes" id="UP000285750">
    <property type="component" value="Unassembled WGS sequence"/>
</dbReference>
<dbReference type="CDD" id="cd04647">
    <property type="entry name" value="LbH_MAT_like"/>
    <property type="match status" value="1"/>
</dbReference>
<name>A0A3E4N678_9BACT</name>
<comment type="caution">
    <text evidence="3">The sequence shown here is derived from an EMBL/GenBank/DDBJ whole genome shotgun (WGS) entry which is preliminary data.</text>
</comment>
<dbReference type="Proteomes" id="UP000285109">
    <property type="component" value="Unassembled WGS sequence"/>
</dbReference>
<protein>
    <submittedName>
        <fullName evidence="3">Acyltransferase</fullName>
    </submittedName>
</protein>
<keyword evidence="3" id="KW-0012">Acyltransferase</keyword>
<evidence type="ECO:0000313" key="4">
    <source>
        <dbReference type="EMBL" id="RGS08402.1"/>
    </source>
</evidence>